<dbReference type="Gene3D" id="3.40.50.300">
    <property type="entry name" value="P-loop containing nucleotide triphosphate hydrolases"/>
    <property type="match status" value="2"/>
</dbReference>
<feature type="region of interest" description="Disordered" evidence="1">
    <location>
        <begin position="546"/>
        <end position="567"/>
    </location>
</feature>
<dbReference type="SMART" id="SM00487">
    <property type="entry name" value="DEXDc"/>
    <property type="match status" value="1"/>
</dbReference>
<organism evidence="3 4">
    <name type="scientific">Lentibacillus kimchii</name>
    <dbReference type="NCBI Taxonomy" id="1542911"/>
    <lineage>
        <taxon>Bacteria</taxon>
        <taxon>Bacillati</taxon>
        <taxon>Bacillota</taxon>
        <taxon>Bacilli</taxon>
        <taxon>Bacillales</taxon>
        <taxon>Bacillaceae</taxon>
        <taxon>Lentibacillus</taxon>
    </lineage>
</organism>
<dbReference type="PANTHER" id="PTHR47396:SF1">
    <property type="entry name" value="ATP-DEPENDENT HELICASE IRC3-RELATED"/>
    <property type="match status" value="1"/>
</dbReference>
<evidence type="ECO:0000256" key="1">
    <source>
        <dbReference type="SAM" id="MobiDB-lite"/>
    </source>
</evidence>
<evidence type="ECO:0000313" key="4">
    <source>
        <dbReference type="Proteomes" id="UP001596620"/>
    </source>
</evidence>
<name>A0ABW2UUL5_9BACI</name>
<accession>A0ABW2UUL5</accession>
<evidence type="ECO:0000313" key="3">
    <source>
        <dbReference type="EMBL" id="MFC7747622.1"/>
    </source>
</evidence>
<dbReference type="SUPFAM" id="SSF52540">
    <property type="entry name" value="P-loop containing nucleoside triphosphate hydrolases"/>
    <property type="match status" value="2"/>
</dbReference>
<dbReference type="CDD" id="cd18032">
    <property type="entry name" value="DEXHc_RE_I_III_res"/>
    <property type="match status" value="1"/>
</dbReference>
<dbReference type="InterPro" id="IPR006935">
    <property type="entry name" value="Helicase/UvrB_N"/>
</dbReference>
<keyword evidence="4" id="KW-1185">Reference proteome</keyword>
<feature type="domain" description="Helicase ATP-binding" evidence="2">
    <location>
        <begin position="178"/>
        <end position="338"/>
    </location>
</feature>
<dbReference type="RefSeq" id="WP_382359630.1">
    <property type="nucleotide sequence ID" value="NZ_JBHTGR010000050.1"/>
</dbReference>
<dbReference type="Gene3D" id="3.90.1570.30">
    <property type="match status" value="1"/>
</dbReference>
<dbReference type="Pfam" id="PF00271">
    <property type="entry name" value="Helicase_C"/>
    <property type="match status" value="1"/>
</dbReference>
<dbReference type="InterPro" id="IPR050742">
    <property type="entry name" value="Helicase_Restrict-Modif_Enz"/>
</dbReference>
<dbReference type="InterPro" id="IPR013670">
    <property type="entry name" value="EcoEI_R_C_dom"/>
</dbReference>
<dbReference type="InterPro" id="IPR027417">
    <property type="entry name" value="P-loop_NTPase"/>
</dbReference>
<dbReference type="InterPro" id="IPR001650">
    <property type="entry name" value="Helicase_C-like"/>
</dbReference>
<dbReference type="NCBIfam" id="NF046051">
    <property type="entry name" value="restrict_EcoAI"/>
    <property type="match status" value="1"/>
</dbReference>
<dbReference type="CDD" id="cd18799">
    <property type="entry name" value="SF2_C_EcoAI-like"/>
    <property type="match status" value="1"/>
</dbReference>
<comment type="caution">
    <text evidence="3">The sequence shown here is derived from an EMBL/GenBank/DDBJ whole genome shotgun (WGS) entry which is preliminary data.</text>
</comment>
<proteinExistence type="predicted"/>
<dbReference type="EMBL" id="JBHTGR010000050">
    <property type="protein sequence ID" value="MFC7747622.1"/>
    <property type="molecule type" value="Genomic_DNA"/>
</dbReference>
<dbReference type="Proteomes" id="UP001596620">
    <property type="component" value="Unassembled WGS sequence"/>
</dbReference>
<dbReference type="InterPro" id="IPR014001">
    <property type="entry name" value="Helicase_ATP-bd"/>
</dbReference>
<dbReference type="PROSITE" id="PS51192">
    <property type="entry name" value="HELICASE_ATP_BIND_1"/>
    <property type="match status" value="1"/>
</dbReference>
<protein>
    <submittedName>
        <fullName evidence="3">EcoAI/FtnUII family type I restriction enzme subunit R</fullName>
    </submittedName>
</protein>
<reference evidence="4" key="1">
    <citation type="journal article" date="2019" name="Int. J. Syst. Evol. Microbiol.">
        <title>The Global Catalogue of Microorganisms (GCM) 10K type strain sequencing project: providing services to taxonomists for standard genome sequencing and annotation.</title>
        <authorList>
            <consortium name="The Broad Institute Genomics Platform"/>
            <consortium name="The Broad Institute Genome Sequencing Center for Infectious Disease"/>
            <person name="Wu L."/>
            <person name="Ma J."/>
        </authorList>
    </citation>
    <scope>NUCLEOTIDE SEQUENCE [LARGE SCALE GENOMIC DNA]</scope>
    <source>
        <strain evidence="4">JCM 30234</strain>
    </source>
</reference>
<dbReference type="Pfam" id="PF04851">
    <property type="entry name" value="ResIII"/>
    <property type="match status" value="1"/>
</dbReference>
<dbReference type="PANTHER" id="PTHR47396">
    <property type="entry name" value="TYPE I RESTRICTION ENZYME ECOKI R PROTEIN"/>
    <property type="match status" value="1"/>
</dbReference>
<evidence type="ECO:0000259" key="2">
    <source>
        <dbReference type="PROSITE" id="PS51192"/>
    </source>
</evidence>
<dbReference type="Pfam" id="PF08463">
    <property type="entry name" value="EcoEI_R_C"/>
    <property type="match status" value="1"/>
</dbReference>
<gene>
    <name evidence="3" type="primary">hsdR</name>
    <name evidence="3" type="ORF">ACFQU8_10340</name>
</gene>
<sequence>MDISLSERDICTKYITPAVEQAGWNRHRQMREEVSFTDGRIIPKGKSYTRKKGKRADYILYYKPNIPLALIEAKDAAHSVGSGMQQALDYAEILDIPFVYSSNGRGFLEHDRTGTGELVTRELTLDQFPSPETLWQRYRTGQGFTDEEEQIVTQGYLTGPDKKPPRYYQRIAINRTVEAVAKGQDRILLVSATGTGKTMIAFHIIHRLWKSGAKKRILFLADRNILVDQAKNNDFRDFGDKMTKIQNHEVNKSYEIYLALYQGVSGAEDWKNIYKEFSPTFFDLIVIDECHRGSARDDSAWREILNYFDQATHIGMTATPKETEDVSNMDYFGKPIYTYSLKQGIDDGFLAPYRVVRYLFDRDVEGWRPHKGEKDRNGEVIEDRMYNRKDFDKGLVLTERTKQVAKQVSDYMKHTDRYQKAIIFCVNIDHAERMQQALMNENQDLVNENSKYVMCITGDKDEGKMELDNFIHPEETYPVIATTSKLMTTGVDAQTCKLIVLDSNINSITEFKQIIGRGTRINEEYGKHSFTIMDFRGVTDLFADPDFDGEPVQVYQPNDGESPVPPDDTDIPSEQIGESLGDYDIPDDTPPDISINGNDDYDVKTYYVDNVQVNVLSEKVQYYNEEGKLVTESLKDYTKNTVQDNYRTMDEFLNQWQASEQKEAIIEELLDQGVLLDELERTVGRDYDPFDLIMHVAFDQKPLTRQERVRNVKKQDYFTQYGEQARAVLEKLLDKYADEGIENIESMDVLKLDDFSEHGSVMEIIKQFGGKSQYQVAVQELEQAIYAEV</sequence>